<sequence length="151" mass="17697">MCYKFAISNTLALRKEYRSLKVEEQLFNDIPQQLVFLSKKEKYLDSLLQKLNLNNTSMENNLIRVVNSEAAKNNLKVMDFNPPHRVMTDNNSVTTYEFVLRGGFGPILKTIYTIENQSTFGEVIHLNFAKEKNYRTNKKYLEVKVLMQHIE</sequence>
<reference evidence="1 2" key="1">
    <citation type="submission" date="2019-08" db="EMBL/GenBank/DDBJ databases">
        <title>Professor.</title>
        <authorList>
            <person name="Park J.S."/>
        </authorList>
    </citation>
    <scope>NUCLEOTIDE SEQUENCE [LARGE SCALE GENOMIC DNA]</scope>
    <source>
        <strain evidence="1 2">176CP5-101</strain>
    </source>
</reference>
<proteinExistence type="predicted"/>
<evidence type="ECO:0000313" key="1">
    <source>
        <dbReference type="EMBL" id="TXN36146.1"/>
    </source>
</evidence>
<protein>
    <submittedName>
        <fullName evidence="1">Uncharacterized protein</fullName>
    </submittedName>
</protein>
<gene>
    <name evidence="1" type="ORF">FVB32_16445</name>
</gene>
<dbReference type="AlphaFoldDB" id="A0A5C8V435"/>
<dbReference type="RefSeq" id="WP_147744917.1">
    <property type="nucleotide sequence ID" value="NZ_VRUR01000002.1"/>
</dbReference>
<dbReference type="EMBL" id="VRUR01000002">
    <property type="protein sequence ID" value="TXN36146.1"/>
    <property type="molecule type" value="Genomic_DNA"/>
</dbReference>
<evidence type="ECO:0000313" key="2">
    <source>
        <dbReference type="Proteomes" id="UP000321456"/>
    </source>
</evidence>
<accession>A0A5C8V435</accession>
<name>A0A5C8V435_9FLAO</name>
<keyword evidence="2" id="KW-1185">Reference proteome</keyword>
<dbReference type="Proteomes" id="UP000321456">
    <property type="component" value="Unassembled WGS sequence"/>
</dbReference>
<comment type="caution">
    <text evidence="1">The sequence shown here is derived from an EMBL/GenBank/DDBJ whole genome shotgun (WGS) entry which is preliminary data.</text>
</comment>
<organism evidence="1 2">
    <name type="scientific">Flagellimonas hymeniacidonis</name>
    <dbReference type="NCBI Taxonomy" id="2603628"/>
    <lineage>
        <taxon>Bacteria</taxon>
        <taxon>Pseudomonadati</taxon>
        <taxon>Bacteroidota</taxon>
        <taxon>Flavobacteriia</taxon>
        <taxon>Flavobacteriales</taxon>
        <taxon>Flavobacteriaceae</taxon>
        <taxon>Flagellimonas</taxon>
    </lineage>
</organism>